<dbReference type="OrthoDB" id="1263307at2759"/>
<proteinExistence type="predicted"/>
<dbReference type="Gene3D" id="3.40.50.1820">
    <property type="entry name" value="alpha/beta hydrolase"/>
    <property type="match status" value="1"/>
</dbReference>
<reference evidence="2" key="1">
    <citation type="journal article" date="2020" name="Stud. Mycol.">
        <title>101 Dothideomycetes genomes: a test case for predicting lifestyles and emergence of pathogens.</title>
        <authorList>
            <person name="Haridas S."/>
            <person name="Albert R."/>
            <person name="Binder M."/>
            <person name="Bloem J."/>
            <person name="Labutti K."/>
            <person name="Salamov A."/>
            <person name="Andreopoulos B."/>
            <person name="Baker S."/>
            <person name="Barry K."/>
            <person name="Bills G."/>
            <person name="Bluhm B."/>
            <person name="Cannon C."/>
            <person name="Castanera R."/>
            <person name="Culley D."/>
            <person name="Daum C."/>
            <person name="Ezra D."/>
            <person name="Gonzalez J."/>
            <person name="Henrissat B."/>
            <person name="Kuo A."/>
            <person name="Liang C."/>
            <person name="Lipzen A."/>
            <person name="Lutzoni F."/>
            <person name="Magnuson J."/>
            <person name="Mondo S."/>
            <person name="Nolan M."/>
            <person name="Ohm R."/>
            <person name="Pangilinan J."/>
            <person name="Park H.-J."/>
            <person name="Ramirez L."/>
            <person name="Alfaro M."/>
            <person name="Sun H."/>
            <person name="Tritt A."/>
            <person name="Yoshinaga Y."/>
            <person name="Zwiers L.-H."/>
            <person name="Turgeon B."/>
            <person name="Goodwin S."/>
            <person name="Spatafora J."/>
            <person name="Crous P."/>
            <person name="Grigoriev I."/>
        </authorList>
    </citation>
    <scope>NUCLEOTIDE SEQUENCE</scope>
    <source>
        <strain evidence="2">CBS 115976</strain>
    </source>
</reference>
<dbReference type="Pfam" id="PF12697">
    <property type="entry name" value="Abhydrolase_6"/>
    <property type="match status" value="1"/>
</dbReference>
<sequence>MSGPKLKPSIIWVPGACHLPSHYKPCTDILKSKGYRTITVRTASVRQTGPYPNGFSQDLGAIVSAILTELDEGHDVILVMHSYGGMPGSAAVEGLLKSDRELNGLAGGVIGLIYISSYVVDVGVNPMANGMGAPEEDQKSLVKIDEEGMLLFVDPVAGFYHDVQKDAAQKAAESLQPFAAMTLNKEQTYAPWKHLPSIYIICEDDKILLPAHQEAMASQEGGLWTVVRMKSGHSPFLSQPNELAAVIEQAVQNFTK</sequence>
<dbReference type="EMBL" id="MU004241">
    <property type="protein sequence ID" value="KAF2665235.1"/>
    <property type="molecule type" value="Genomic_DNA"/>
</dbReference>
<keyword evidence="2" id="KW-0378">Hydrolase</keyword>
<gene>
    <name evidence="2" type="ORF">BT63DRAFT_459857</name>
</gene>
<evidence type="ECO:0000313" key="3">
    <source>
        <dbReference type="Proteomes" id="UP000799302"/>
    </source>
</evidence>
<feature type="domain" description="AB hydrolase-1" evidence="1">
    <location>
        <begin position="10"/>
        <end position="245"/>
    </location>
</feature>
<evidence type="ECO:0000313" key="2">
    <source>
        <dbReference type="EMBL" id="KAF2665235.1"/>
    </source>
</evidence>
<evidence type="ECO:0000259" key="1">
    <source>
        <dbReference type="Pfam" id="PF12697"/>
    </source>
</evidence>
<dbReference type="GO" id="GO:0016787">
    <property type="term" value="F:hydrolase activity"/>
    <property type="evidence" value="ECO:0007669"/>
    <property type="project" value="UniProtKB-KW"/>
</dbReference>
<accession>A0A6A6TYT2</accession>
<dbReference type="Proteomes" id="UP000799302">
    <property type="component" value="Unassembled WGS sequence"/>
</dbReference>
<dbReference type="PANTHER" id="PTHR37017:SF11">
    <property type="entry name" value="ESTERASE_LIPASE_THIOESTERASE DOMAIN-CONTAINING PROTEIN"/>
    <property type="match status" value="1"/>
</dbReference>
<dbReference type="SUPFAM" id="SSF53474">
    <property type="entry name" value="alpha/beta-Hydrolases"/>
    <property type="match status" value="1"/>
</dbReference>
<name>A0A6A6TYT2_9PEZI</name>
<dbReference type="InterPro" id="IPR052897">
    <property type="entry name" value="Sec-Metab_Biosynth_Hydrolase"/>
</dbReference>
<keyword evidence="3" id="KW-1185">Reference proteome</keyword>
<protein>
    <submittedName>
        <fullName evidence="2">Alpha/beta-hydrolase</fullName>
    </submittedName>
</protein>
<dbReference type="AlphaFoldDB" id="A0A6A6TYT2"/>
<dbReference type="PANTHER" id="PTHR37017">
    <property type="entry name" value="AB HYDROLASE-1 DOMAIN-CONTAINING PROTEIN-RELATED"/>
    <property type="match status" value="1"/>
</dbReference>
<dbReference type="InterPro" id="IPR000073">
    <property type="entry name" value="AB_hydrolase_1"/>
</dbReference>
<organism evidence="2 3">
    <name type="scientific">Microthyrium microscopicum</name>
    <dbReference type="NCBI Taxonomy" id="703497"/>
    <lineage>
        <taxon>Eukaryota</taxon>
        <taxon>Fungi</taxon>
        <taxon>Dikarya</taxon>
        <taxon>Ascomycota</taxon>
        <taxon>Pezizomycotina</taxon>
        <taxon>Dothideomycetes</taxon>
        <taxon>Dothideomycetes incertae sedis</taxon>
        <taxon>Microthyriales</taxon>
        <taxon>Microthyriaceae</taxon>
        <taxon>Microthyrium</taxon>
    </lineage>
</organism>
<dbReference type="InterPro" id="IPR029058">
    <property type="entry name" value="AB_hydrolase_fold"/>
</dbReference>